<accession>A0A246DKQ6</accession>
<dbReference type="Proteomes" id="UP000197269">
    <property type="component" value="Unassembled WGS sequence"/>
</dbReference>
<dbReference type="EMBL" id="MXPU01000039">
    <property type="protein sequence ID" value="OWO89723.1"/>
    <property type="molecule type" value="Genomic_DNA"/>
</dbReference>
<comment type="caution">
    <text evidence="1">The sequence shown here is derived from an EMBL/GenBank/DDBJ whole genome shotgun (WGS) entry which is preliminary data.</text>
</comment>
<reference evidence="1 2" key="1">
    <citation type="submission" date="2017-03" db="EMBL/GenBank/DDBJ databases">
        <title>Genome of strain Rhizobium sp. CNPSo 668.</title>
        <authorList>
            <person name="Ribeiro R."/>
        </authorList>
    </citation>
    <scope>NUCLEOTIDE SEQUENCE [LARGE SCALE GENOMIC DNA]</scope>
    <source>
        <strain evidence="1 2">CNPSo 668</strain>
    </source>
</reference>
<dbReference type="RefSeq" id="WP_088397214.1">
    <property type="nucleotide sequence ID" value="NZ_MXPU01000039.1"/>
</dbReference>
<protein>
    <submittedName>
        <fullName evidence="1">Uncharacterized protein</fullName>
    </submittedName>
</protein>
<dbReference type="AlphaFoldDB" id="A0A246DKQ6"/>
<organism evidence="1 2">
    <name type="scientific">Rhizobium esperanzae</name>
    <dbReference type="NCBI Taxonomy" id="1967781"/>
    <lineage>
        <taxon>Bacteria</taxon>
        <taxon>Pseudomonadati</taxon>
        <taxon>Pseudomonadota</taxon>
        <taxon>Alphaproteobacteria</taxon>
        <taxon>Hyphomicrobiales</taxon>
        <taxon>Rhizobiaceae</taxon>
        <taxon>Rhizobium/Agrobacterium group</taxon>
        <taxon>Rhizobium</taxon>
    </lineage>
</organism>
<sequence>MKAIKKSFGKAYRIDPNPNARDLCERVPVGFKFGNYPHGGFEILDGEASDYATSNAVLEEQAEIINIIAPFVDVDIYWGPSFRIWQHGKEMTDQQHVQLFTPYNAAKSIYKRRPCVLISTQALDRIVEAKPINVNDQSRRDPYLEAAKVVACQIGYQLVRAEMYRHTHEEFFYALAEGSGRPRMQSWDAAQKFLDDRWQGYITAWLSLGGVKREDSAVGSKDLQTFHRSVFNGSMGRHLSRMNDYVETTKDLMALLPPRPLQLPQESAGALAKRL</sequence>
<evidence type="ECO:0000313" key="1">
    <source>
        <dbReference type="EMBL" id="OWO89723.1"/>
    </source>
</evidence>
<evidence type="ECO:0000313" key="2">
    <source>
        <dbReference type="Proteomes" id="UP000197269"/>
    </source>
</evidence>
<gene>
    <name evidence="1" type="ORF">B5E41_30045</name>
</gene>
<proteinExistence type="predicted"/>
<name>A0A246DKQ6_9HYPH</name>